<proteinExistence type="predicted"/>
<dbReference type="OrthoDB" id="5511869at2"/>
<evidence type="ECO:0000313" key="1">
    <source>
        <dbReference type="EMBL" id="EDM78850.1"/>
    </source>
</evidence>
<dbReference type="AlphaFoldDB" id="A6G5R9"/>
<dbReference type="PROSITE" id="PS51257">
    <property type="entry name" value="PROKAR_LIPOPROTEIN"/>
    <property type="match status" value="1"/>
</dbReference>
<protein>
    <recommendedName>
        <fullName evidence="3">Lipoprotein</fullName>
    </recommendedName>
</protein>
<reference evidence="1 2" key="1">
    <citation type="submission" date="2007-06" db="EMBL/GenBank/DDBJ databases">
        <authorList>
            <person name="Shimkets L."/>
            <person name="Ferriera S."/>
            <person name="Johnson J."/>
            <person name="Kravitz S."/>
            <person name="Beeson K."/>
            <person name="Sutton G."/>
            <person name="Rogers Y.-H."/>
            <person name="Friedman R."/>
            <person name="Frazier M."/>
            <person name="Venter J.C."/>
        </authorList>
    </citation>
    <scope>NUCLEOTIDE SEQUENCE [LARGE SCALE GENOMIC DNA]</scope>
    <source>
        <strain evidence="1 2">SIR-1</strain>
    </source>
</reference>
<name>A6G5R9_9BACT</name>
<dbReference type="Proteomes" id="UP000005801">
    <property type="component" value="Unassembled WGS sequence"/>
</dbReference>
<comment type="caution">
    <text evidence="1">The sequence shown here is derived from an EMBL/GenBank/DDBJ whole genome shotgun (WGS) entry which is preliminary data.</text>
</comment>
<gene>
    <name evidence="1" type="ORF">PPSIR1_32667</name>
</gene>
<organism evidence="1 2">
    <name type="scientific">Plesiocystis pacifica SIR-1</name>
    <dbReference type="NCBI Taxonomy" id="391625"/>
    <lineage>
        <taxon>Bacteria</taxon>
        <taxon>Pseudomonadati</taxon>
        <taxon>Myxococcota</taxon>
        <taxon>Polyangia</taxon>
        <taxon>Nannocystales</taxon>
        <taxon>Nannocystaceae</taxon>
        <taxon>Plesiocystis</taxon>
    </lineage>
</organism>
<evidence type="ECO:0008006" key="3">
    <source>
        <dbReference type="Google" id="ProtNLM"/>
    </source>
</evidence>
<sequence>MAPRSGIGAIVLGLGLALVSACTPNPERLDSPARNFYYAIEDDDKQLEYLKLKESERQAHLEKLGLWAKWLELSSEEREAAETGEIKVGFKEFAAYMAWGLPADVRVAEARGREVRYETFIRCTSGPKIGRYVSSNVDCDGTSSEVQIAVEKGIVTEIKYLD</sequence>
<accession>A6G5R9</accession>
<dbReference type="EMBL" id="ABCS01000026">
    <property type="protein sequence ID" value="EDM78850.1"/>
    <property type="molecule type" value="Genomic_DNA"/>
</dbReference>
<dbReference type="RefSeq" id="WP_006972068.1">
    <property type="nucleotide sequence ID" value="NZ_ABCS01000026.1"/>
</dbReference>
<keyword evidence="2" id="KW-1185">Reference proteome</keyword>
<evidence type="ECO:0000313" key="2">
    <source>
        <dbReference type="Proteomes" id="UP000005801"/>
    </source>
</evidence>